<sequence length="726" mass="77091">MLATFVKVLIPVIVISLRALLRGFGLRTRLAVLSLLLYATALGLGAPASAQSLPPNVGSKQLCQYEATPTACQPLPGQAQFGVVYSYEFLVDASLFSGNDPAFPITEDFTNFTPISPNPVVCTSDNWATTFTPNIQSAGPPMLLDLNVTGGQIYSCRLSGVFTGFGTNALNNVHHTGNPEPSDTSERLSTPLPANPNLDADFILEKTVITTPDIDISSGPATATFEITLTRNPNDTSPAVVLGPYFSVFDEMGLNLGSVPLSAVFQTGGFSCDFIPGSNATSTAQSNVCTPNIAPGNALNSPGGTGGLVEFEFPGTNPTIFLQPGDKVVIRFDVEIGLLPNTTCVLSDPVGAYNRAFLALADGTTALNDTDNSNNTTLDVALNATTGISFDPNACAQPTGGGGTGSGTPPPDLKLTKTVVNSQPTYAWNQPIRFLIKVENIDPTDSVYDLNLTDIFQNLAFTPNFDFTVSNVSIVSCGSGNCVLNSWFSGTGHMTSYSDNEVVLTASIPELPAGQSAEFALDITPNVPICDVSSSFPDKFIQNGVYTTFDYIDFTTNTRVGAFAATAVQVEMEPVPPCDIEVIKDILTPPAIEFGARTVYEVTYRNMGARTLTIGTVIDALRITVPNYANSMDVRYRYDCMDNGGVTGYSTTSSPGGVYLTGSVTYTSQPNQGLRLIDHPGPVVFAPGSMLRCGVELIVEEPDVNDPYCFSSVQDMPFIENTTFMD</sequence>
<dbReference type="EMBL" id="VFSV01000030">
    <property type="protein sequence ID" value="TRD16258.1"/>
    <property type="molecule type" value="Genomic_DNA"/>
</dbReference>
<proteinExistence type="predicted"/>
<dbReference type="RefSeq" id="WP_142835536.1">
    <property type="nucleotide sequence ID" value="NZ_VFSV01000030.1"/>
</dbReference>
<keyword evidence="2" id="KW-1185">Reference proteome</keyword>
<dbReference type="AlphaFoldDB" id="A0A547PQ41"/>
<accession>A0A547PQ41</accession>
<name>A0A547PQ41_9RHOB</name>
<gene>
    <name evidence="1" type="ORF">FEV53_14505</name>
</gene>
<dbReference type="Proteomes" id="UP000318590">
    <property type="component" value="Unassembled WGS sequence"/>
</dbReference>
<reference evidence="1 2" key="1">
    <citation type="submission" date="2019-06" db="EMBL/GenBank/DDBJ databases">
        <title>Paenimaribius caenipelagi gen. nov., sp. nov., isolated from a tidal flat.</title>
        <authorList>
            <person name="Yoon J.-H."/>
        </authorList>
    </citation>
    <scope>NUCLEOTIDE SEQUENCE [LARGE SCALE GENOMIC DNA]</scope>
    <source>
        <strain evidence="1 2">JBTF-M29</strain>
    </source>
</reference>
<evidence type="ECO:0008006" key="3">
    <source>
        <dbReference type="Google" id="ProtNLM"/>
    </source>
</evidence>
<protein>
    <recommendedName>
        <fullName evidence="3">DUF11 domain-containing protein</fullName>
    </recommendedName>
</protein>
<comment type="caution">
    <text evidence="1">The sequence shown here is derived from an EMBL/GenBank/DDBJ whole genome shotgun (WGS) entry which is preliminary data.</text>
</comment>
<evidence type="ECO:0000313" key="2">
    <source>
        <dbReference type="Proteomes" id="UP000318590"/>
    </source>
</evidence>
<organism evidence="1 2">
    <name type="scientific">Palleronia caenipelagi</name>
    <dbReference type="NCBI Taxonomy" id="2489174"/>
    <lineage>
        <taxon>Bacteria</taxon>
        <taxon>Pseudomonadati</taxon>
        <taxon>Pseudomonadota</taxon>
        <taxon>Alphaproteobacteria</taxon>
        <taxon>Rhodobacterales</taxon>
        <taxon>Roseobacteraceae</taxon>
        <taxon>Palleronia</taxon>
    </lineage>
</organism>
<evidence type="ECO:0000313" key="1">
    <source>
        <dbReference type="EMBL" id="TRD16258.1"/>
    </source>
</evidence>